<sequence>MDADVVHGLGAALLLALALAGVVWAVAVGRSERRARLRARRVFGLRRPPRQRLRARGAATRWAPVAGAVCAGYALAGGIQGCLLGLIAGYGVRRWQRRSERREGVAALTEPDPQLPLAADLLAACVSAGASPVAAAEAVGESLRGPVAERLGRAAVELRLGGDPERVWGRLAAIPGAGALARCLERAGASGAPAAEQVARIAADCRAEWARAAAARAHRASVMIAAPVGLCLLPAFLAVGVVPVVIGLADGVLNGN</sequence>
<organism evidence="8 9">
    <name type="scientific">Streptomyces monticola</name>
    <dbReference type="NCBI Taxonomy" id="2666263"/>
    <lineage>
        <taxon>Bacteria</taxon>
        <taxon>Bacillati</taxon>
        <taxon>Actinomycetota</taxon>
        <taxon>Actinomycetes</taxon>
        <taxon>Kitasatosporales</taxon>
        <taxon>Streptomycetaceae</taxon>
        <taxon>Streptomyces</taxon>
    </lineage>
</organism>
<name>A0ABW2JRC7_9ACTN</name>
<dbReference type="PANTHER" id="PTHR35007">
    <property type="entry name" value="INTEGRAL MEMBRANE PROTEIN-RELATED"/>
    <property type="match status" value="1"/>
</dbReference>
<evidence type="ECO:0000259" key="7">
    <source>
        <dbReference type="Pfam" id="PF00482"/>
    </source>
</evidence>
<evidence type="ECO:0000256" key="3">
    <source>
        <dbReference type="ARBA" id="ARBA00022692"/>
    </source>
</evidence>
<feature type="transmembrane region" description="Helical" evidence="6">
    <location>
        <begin position="224"/>
        <end position="249"/>
    </location>
</feature>
<evidence type="ECO:0000256" key="2">
    <source>
        <dbReference type="ARBA" id="ARBA00022475"/>
    </source>
</evidence>
<feature type="transmembrane region" description="Helical" evidence="6">
    <location>
        <begin position="71"/>
        <end position="92"/>
    </location>
</feature>
<dbReference type="PANTHER" id="PTHR35007:SF3">
    <property type="entry name" value="POSSIBLE CONSERVED ALANINE RICH MEMBRANE PROTEIN"/>
    <property type="match status" value="1"/>
</dbReference>
<comment type="caution">
    <text evidence="8">The sequence shown here is derived from an EMBL/GenBank/DDBJ whole genome shotgun (WGS) entry which is preliminary data.</text>
</comment>
<keyword evidence="5 6" id="KW-0472">Membrane</keyword>
<accession>A0ABW2JRC7</accession>
<dbReference type="EMBL" id="JBHTCF010000015">
    <property type="protein sequence ID" value="MFC7308397.1"/>
    <property type="molecule type" value="Genomic_DNA"/>
</dbReference>
<dbReference type="Proteomes" id="UP001596523">
    <property type="component" value="Unassembled WGS sequence"/>
</dbReference>
<evidence type="ECO:0000256" key="4">
    <source>
        <dbReference type="ARBA" id="ARBA00022989"/>
    </source>
</evidence>
<keyword evidence="4 6" id="KW-1133">Transmembrane helix</keyword>
<feature type="domain" description="Type II secretion system protein GspF" evidence="7">
    <location>
        <begin position="119"/>
        <end position="241"/>
    </location>
</feature>
<evidence type="ECO:0000313" key="8">
    <source>
        <dbReference type="EMBL" id="MFC7308397.1"/>
    </source>
</evidence>
<dbReference type="RefSeq" id="WP_381836337.1">
    <property type="nucleotide sequence ID" value="NZ_JBHTCF010000015.1"/>
</dbReference>
<reference evidence="9" key="1">
    <citation type="journal article" date="2019" name="Int. J. Syst. Evol. Microbiol.">
        <title>The Global Catalogue of Microorganisms (GCM) 10K type strain sequencing project: providing services to taxonomists for standard genome sequencing and annotation.</title>
        <authorList>
            <consortium name="The Broad Institute Genomics Platform"/>
            <consortium name="The Broad Institute Genome Sequencing Center for Infectious Disease"/>
            <person name="Wu L."/>
            <person name="Ma J."/>
        </authorList>
    </citation>
    <scope>NUCLEOTIDE SEQUENCE [LARGE SCALE GENOMIC DNA]</scope>
    <source>
        <strain evidence="9">SYNS20</strain>
    </source>
</reference>
<keyword evidence="2" id="KW-1003">Cell membrane</keyword>
<protein>
    <submittedName>
        <fullName evidence="8">Type II secretion system F family protein</fullName>
    </submittedName>
</protein>
<evidence type="ECO:0000313" key="9">
    <source>
        <dbReference type="Proteomes" id="UP001596523"/>
    </source>
</evidence>
<dbReference type="InterPro" id="IPR018076">
    <property type="entry name" value="T2SS_GspF_dom"/>
</dbReference>
<evidence type="ECO:0000256" key="1">
    <source>
        <dbReference type="ARBA" id="ARBA00004651"/>
    </source>
</evidence>
<evidence type="ECO:0000256" key="6">
    <source>
        <dbReference type="SAM" id="Phobius"/>
    </source>
</evidence>
<proteinExistence type="predicted"/>
<dbReference type="Pfam" id="PF00482">
    <property type="entry name" value="T2SSF"/>
    <property type="match status" value="1"/>
</dbReference>
<comment type="subcellular location">
    <subcellularLocation>
        <location evidence="1">Cell membrane</location>
        <topology evidence="1">Multi-pass membrane protein</topology>
    </subcellularLocation>
</comment>
<keyword evidence="9" id="KW-1185">Reference proteome</keyword>
<gene>
    <name evidence="8" type="ORF">ACFQVC_29780</name>
</gene>
<keyword evidence="3 6" id="KW-0812">Transmembrane</keyword>
<evidence type="ECO:0000256" key="5">
    <source>
        <dbReference type="ARBA" id="ARBA00023136"/>
    </source>
</evidence>